<comment type="caution">
    <text evidence="3">The sequence shown here is derived from an EMBL/GenBank/DDBJ whole genome shotgun (WGS) entry which is preliminary data.</text>
</comment>
<evidence type="ECO:0000313" key="3">
    <source>
        <dbReference type="EMBL" id="RYO80789.1"/>
    </source>
</evidence>
<reference evidence="3 4" key="1">
    <citation type="submission" date="2018-06" db="EMBL/GenBank/DDBJ databases">
        <title>Complete Genomes of Monosporascus.</title>
        <authorList>
            <person name="Robinson A.J."/>
            <person name="Natvig D.O."/>
        </authorList>
    </citation>
    <scope>NUCLEOTIDE SEQUENCE [LARGE SCALE GENOMIC DNA]</scope>
    <source>
        <strain evidence="3 4">CBS 609.92</strain>
    </source>
</reference>
<dbReference type="PANTHER" id="PTHR37534:SF15">
    <property type="entry name" value="ZN(II)2CYS6 TRANSCRIPTION FACTOR (EUROFUNG)"/>
    <property type="match status" value="1"/>
</dbReference>
<protein>
    <submittedName>
        <fullName evidence="3">Uncharacterized protein</fullName>
    </submittedName>
</protein>
<dbReference type="Proteomes" id="UP000294003">
    <property type="component" value="Unassembled WGS sequence"/>
</dbReference>
<evidence type="ECO:0000256" key="2">
    <source>
        <dbReference type="ARBA" id="ARBA00023242"/>
    </source>
</evidence>
<keyword evidence="4" id="KW-1185">Reference proteome</keyword>
<keyword evidence="2" id="KW-0539">Nucleus</keyword>
<gene>
    <name evidence="3" type="ORF">DL762_007481</name>
</gene>
<proteinExistence type="predicted"/>
<evidence type="ECO:0000313" key="4">
    <source>
        <dbReference type="Proteomes" id="UP000294003"/>
    </source>
</evidence>
<name>A0ABY0H3L3_9PEZI</name>
<comment type="subcellular location">
    <subcellularLocation>
        <location evidence="1">Nucleus</location>
    </subcellularLocation>
</comment>
<evidence type="ECO:0000256" key="1">
    <source>
        <dbReference type="ARBA" id="ARBA00004123"/>
    </source>
</evidence>
<dbReference type="InterPro" id="IPR021858">
    <property type="entry name" value="Fun_TF"/>
</dbReference>
<dbReference type="Pfam" id="PF11951">
    <property type="entry name" value="Fungal_trans_2"/>
    <property type="match status" value="1"/>
</dbReference>
<dbReference type="EMBL" id="QJNS01000277">
    <property type="protein sequence ID" value="RYO80789.1"/>
    <property type="molecule type" value="Genomic_DNA"/>
</dbReference>
<sequence>MEGVPSMQGLAAVLKIVARFSRMQGEGESDPVAEGFSIQETLYALGESADGDIEHTVQAYKHAAFIYLYRVWCNVGAPNPLTLKHAASCLYHLSQVKLSSPLLSGHVWPLWTAGCETIDGQLRQFVCDRVDAMYAVRHLPSLQRIRQDIEEVWKCKDYSRNSTGVDNVDCIKVILRNRQREADLA</sequence>
<organism evidence="3 4">
    <name type="scientific">Monosporascus cannonballus</name>
    <dbReference type="NCBI Taxonomy" id="155416"/>
    <lineage>
        <taxon>Eukaryota</taxon>
        <taxon>Fungi</taxon>
        <taxon>Dikarya</taxon>
        <taxon>Ascomycota</taxon>
        <taxon>Pezizomycotina</taxon>
        <taxon>Sordariomycetes</taxon>
        <taxon>Xylariomycetidae</taxon>
        <taxon>Xylariales</taxon>
        <taxon>Xylariales incertae sedis</taxon>
        <taxon>Monosporascus</taxon>
    </lineage>
</organism>
<dbReference type="PANTHER" id="PTHR37534">
    <property type="entry name" value="TRANSCRIPTIONAL ACTIVATOR PROTEIN UGA3"/>
    <property type="match status" value="1"/>
</dbReference>
<accession>A0ABY0H3L3</accession>